<dbReference type="OrthoDB" id="23451at2157"/>
<dbReference type="HOGENOM" id="CLU_1438165_0_0_2"/>
<reference evidence="1" key="1">
    <citation type="submission" date="2008-03" db="EMBL/GenBank/DDBJ databases">
        <title>Complete sequence of Thermoproteus neutrophilus V24Sta.</title>
        <authorList>
            <consortium name="US DOE Joint Genome Institute"/>
            <person name="Copeland A."/>
            <person name="Lucas S."/>
            <person name="Lapidus A."/>
            <person name="Glavina del Rio T."/>
            <person name="Dalin E."/>
            <person name="Tice H."/>
            <person name="Bruce D."/>
            <person name="Goodwin L."/>
            <person name="Pitluck S."/>
            <person name="Sims D."/>
            <person name="Brettin T."/>
            <person name="Detter J.C."/>
            <person name="Han C."/>
            <person name="Kuske C.R."/>
            <person name="Schmutz J."/>
            <person name="Larimer F."/>
            <person name="Land M."/>
            <person name="Hauser L."/>
            <person name="Kyrpides N."/>
            <person name="Mikhailova N."/>
            <person name="Biddle J.F."/>
            <person name="Zhang Z."/>
            <person name="Fitz-Gibbon S.T."/>
            <person name="Lowe T.M."/>
            <person name="Saltikov C."/>
            <person name="House C.H."/>
            <person name="Richardson P."/>
        </authorList>
    </citation>
    <scope>NUCLEOTIDE SEQUENCE [LARGE SCALE GENOMIC DNA]</scope>
    <source>
        <strain evidence="1">V24Sta</strain>
    </source>
</reference>
<dbReference type="STRING" id="444157.Tneu_1061"/>
<name>B1YDX9_PYRNV</name>
<dbReference type="AlphaFoldDB" id="B1YDX9"/>
<evidence type="ECO:0000313" key="2">
    <source>
        <dbReference type="Proteomes" id="UP000001694"/>
    </source>
</evidence>
<dbReference type="eggNOG" id="arCOG09852">
    <property type="taxonomic scope" value="Archaea"/>
</dbReference>
<organism evidence="1 2">
    <name type="scientific">Pyrobaculum neutrophilum (strain DSM 2338 / JCM 9278 / NBRC 100436 / V24Sta)</name>
    <name type="common">Thermoproteus neutrophilus</name>
    <dbReference type="NCBI Taxonomy" id="444157"/>
    <lineage>
        <taxon>Archaea</taxon>
        <taxon>Thermoproteota</taxon>
        <taxon>Thermoprotei</taxon>
        <taxon>Thermoproteales</taxon>
        <taxon>Thermoproteaceae</taxon>
        <taxon>Pyrobaculum</taxon>
    </lineage>
</organism>
<protein>
    <submittedName>
        <fullName evidence="1">Uncharacterized protein</fullName>
    </submittedName>
</protein>
<dbReference type="GeneID" id="6164487"/>
<keyword evidence="2" id="KW-1185">Reference proteome</keyword>
<dbReference type="KEGG" id="tne:Tneu_1061"/>
<dbReference type="EMBL" id="CP001014">
    <property type="protein sequence ID" value="ACB39992.1"/>
    <property type="molecule type" value="Genomic_DNA"/>
</dbReference>
<proteinExistence type="predicted"/>
<gene>
    <name evidence="1" type="ordered locus">Tneu_1061</name>
</gene>
<dbReference type="RefSeq" id="WP_012350411.1">
    <property type="nucleotide sequence ID" value="NC_010525.1"/>
</dbReference>
<evidence type="ECO:0000313" key="1">
    <source>
        <dbReference type="EMBL" id="ACB39992.1"/>
    </source>
</evidence>
<accession>B1YDX9</accession>
<dbReference type="Proteomes" id="UP000001694">
    <property type="component" value="Chromosome"/>
</dbReference>
<sequence>MIYIYSVPETHPFLINLLRGRGKTLSLPLAHCPLLISHAYGRLSKRQLLEKTGFSDAFYARGEGLIRQLHGLTKRFEVRCYYDPDLVKGRERAMYQAAQLAFLKLRGVEADVKIEFPRLGGCVEGDFVVVDNYIDFLTLRGCGEWIYLREPKPTPVEEFILTGDLDVQRYLAHLSVAHREGLARALSL</sequence>